<comment type="caution">
    <text evidence="6">The sequence shown here is derived from an EMBL/GenBank/DDBJ whole genome shotgun (WGS) entry which is preliminary data.</text>
</comment>
<keyword evidence="7" id="KW-1185">Reference proteome</keyword>
<dbReference type="Pfam" id="PF01464">
    <property type="entry name" value="SLT"/>
    <property type="match status" value="1"/>
</dbReference>
<gene>
    <name evidence="6" type="ORF">C7455_10580</name>
</gene>
<dbReference type="GO" id="GO:0000270">
    <property type="term" value="P:peptidoglycan metabolic process"/>
    <property type="evidence" value="ECO:0007669"/>
    <property type="project" value="InterPro"/>
</dbReference>
<dbReference type="SUPFAM" id="SSF53955">
    <property type="entry name" value="Lysozyme-like"/>
    <property type="match status" value="1"/>
</dbReference>
<feature type="signal peptide" evidence="4">
    <location>
        <begin position="1"/>
        <end position="19"/>
    </location>
</feature>
<feature type="chain" id="PRO_5016425209" evidence="4">
    <location>
        <begin position="20"/>
        <end position="645"/>
    </location>
</feature>
<organism evidence="6 7">
    <name type="scientific">Roseicyclus mahoneyensis</name>
    <dbReference type="NCBI Taxonomy" id="164332"/>
    <lineage>
        <taxon>Bacteria</taxon>
        <taxon>Pseudomonadati</taxon>
        <taxon>Pseudomonadota</taxon>
        <taxon>Alphaproteobacteria</taxon>
        <taxon>Rhodobacterales</taxon>
        <taxon>Roseobacteraceae</taxon>
        <taxon>Roseicyclus</taxon>
    </lineage>
</organism>
<dbReference type="Gene3D" id="1.25.20.10">
    <property type="entry name" value="Bacterial muramidases"/>
    <property type="match status" value="1"/>
</dbReference>
<dbReference type="OrthoDB" id="9815002at2"/>
<keyword evidence="3 4" id="KW-0732">Signal</keyword>
<dbReference type="AlphaFoldDB" id="A0A316GGK8"/>
<dbReference type="InterPro" id="IPR008258">
    <property type="entry name" value="Transglycosylase_SLT_dom_1"/>
</dbReference>
<dbReference type="EMBL" id="QGGW01000005">
    <property type="protein sequence ID" value="PWK60097.1"/>
    <property type="molecule type" value="Genomic_DNA"/>
</dbReference>
<dbReference type="GO" id="GO:0042597">
    <property type="term" value="C:periplasmic space"/>
    <property type="evidence" value="ECO:0007669"/>
    <property type="project" value="InterPro"/>
</dbReference>
<proteinExistence type="inferred from homology"/>
<dbReference type="InterPro" id="IPR023346">
    <property type="entry name" value="Lysozyme-like_dom_sf"/>
</dbReference>
<evidence type="ECO:0000259" key="5">
    <source>
        <dbReference type="Pfam" id="PF01464"/>
    </source>
</evidence>
<evidence type="ECO:0000256" key="4">
    <source>
        <dbReference type="SAM" id="SignalP"/>
    </source>
</evidence>
<comment type="similarity">
    <text evidence="1">Belongs to the transglycosylase Slt family.</text>
</comment>
<dbReference type="PANTHER" id="PTHR37423:SF2">
    <property type="entry name" value="MEMBRANE-BOUND LYTIC MUREIN TRANSGLYCOSYLASE C"/>
    <property type="match status" value="1"/>
</dbReference>
<dbReference type="GO" id="GO:0016020">
    <property type="term" value="C:membrane"/>
    <property type="evidence" value="ECO:0007669"/>
    <property type="project" value="InterPro"/>
</dbReference>
<comment type="similarity">
    <text evidence="2">Belongs to the virb1 family.</text>
</comment>
<evidence type="ECO:0000256" key="3">
    <source>
        <dbReference type="ARBA" id="ARBA00022729"/>
    </source>
</evidence>
<dbReference type="Proteomes" id="UP000245708">
    <property type="component" value="Unassembled WGS sequence"/>
</dbReference>
<protein>
    <submittedName>
        <fullName evidence="6">Soluble lytic murein transglycosylase</fullName>
    </submittedName>
</protein>
<accession>A0A316GGK8</accession>
<dbReference type="GO" id="GO:0004553">
    <property type="term" value="F:hydrolase activity, hydrolyzing O-glycosyl compounds"/>
    <property type="evidence" value="ECO:0007669"/>
    <property type="project" value="InterPro"/>
</dbReference>
<dbReference type="Gene3D" id="1.10.530.10">
    <property type="match status" value="1"/>
</dbReference>
<dbReference type="InterPro" id="IPR008939">
    <property type="entry name" value="Lytic_TGlycosylase_superhlx_U"/>
</dbReference>
<evidence type="ECO:0000256" key="2">
    <source>
        <dbReference type="ARBA" id="ARBA00009387"/>
    </source>
</evidence>
<dbReference type="GO" id="GO:0008933">
    <property type="term" value="F:peptidoglycan lytic transglycosylase activity"/>
    <property type="evidence" value="ECO:0007669"/>
    <property type="project" value="InterPro"/>
</dbReference>
<evidence type="ECO:0000313" key="7">
    <source>
        <dbReference type="Proteomes" id="UP000245708"/>
    </source>
</evidence>
<evidence type="ECO:0000256" key="1">
    <source>
        <dbReference type="ARBA" id="ARBA00007734"/>
    </source>
</evidence>
<dbReference type="CDD" id="cd13401">
    <property type="entry name" value="Slt70-like"/>
    <property type="match status" value="1"/>
</dbReference>
<feature type="domain" description="Transglycosylase SLT" evidence="5">
    <location>
        <begin position="494"/>
        <end position="596"/>
    </location>
</feature>
<sequence length="645" mass="69487">MRRILFCVLMVFAPLSARAETEALGLALAALSRGDLGLAAQAAGPIRDPVALDILSWTRLRRGGADWQEYIDFLDRNPDWPGLAYMRAQGEPSIPSGADPARVIAYFADQPPTTGSGALALARAYEASGNRAAAEAEAIRGWTTLTMTGEDAGRLRTAFGDVLNTGSHHIDRLDHLLWEGAEARARAMFPLVPEGWQRLAAARLALRAREPGVDTLIAAVPADLASHPGLAYERFLWRIRSGFWDTAGDLMAERSASARTLGRPAAWAGRRADLARDVMRDGDLSSCYDYAANHHLDPVSAATDFAELEWIAGYCAYRLGRHATAITHFEAFRGAVVSPISVGRAGYWLGRAHEAAGNAAAAAEAYALGARNQSSFYGQLAADRGGLPVDPTFLGDEDYGDWRQAGFTRSEVFHAGLLLYEAGETGMAARFLTHLTESLSRNDAGMLGDFALSLGDAYLAVLIGKRAAQGGHEIMRPYYPVVPALAEAGLPAPAAFVLAIARRESEFNPSVISPAGALGLMQVMPGTARDTARDLGLAYSQERLLDDPAHNAVIGATFLAGLLDRYNGNPVLVSAAYNAGPRRAAEWIERFGDPRQAEDVLFWIEAIPFTETRNYIMRVTESLAIYQAQLTGTLPATGFAERLSR</sequence>
<dbReference type="SUPFAM" id="SSF48435">
    <property type="entry name" value="Bacterial muramidases"/>
    <property type="match status" value="1"/>
</dbReference>
<dbReference type="PANTHER" id="PTHR37423">
    <property type="entry name" value="SOLUBLE LYTIC MUREIN TRANSGLYCOSYLASE-RELATED"/>
    <property type="match status" value="1"/>
</dbReference>
<dbReference type="InterPro" id="IPR000189">
    <property type="entry name" value="Transglyc_AS"/>
</dbReference>
<name>A0A316GGK8_9RHOB</name>
<dbReference type="PROSITE" id="PS00922">
    <property type="entry name" value="TRANSGLYCOSYLASE"/>
    <property type="match status" value="1"/>
</dbReference>
<reference evidence="6 7" key="1">
    <citation type="submission" date="2018-05" db="EMBL/GenBank/DDBJ databases">
        <title>Genomic Encyclopedia of Type Strains, Phase IV (KMG-IV): sequencing the most valuable type-strain genomes for metagenomic binning, comparative biology and taxonomic classification.</title>
        <authorList>
            <person name="Goeker M."/>
        </authorList>
    </citation>
    <scope>NUCLEOTIDE SEQUENCE [LARGE SCALE GENOMIC DNA]</scope>
    <source>
        <strain evidence="6 7">DSM 16097</strain>
    </source>
</reference>
<evidence type="ECO:0000313" key="6">
    <source>
        <dbReference type="EMBL" id="PWK60097.1"/>
    </source>
</evidence>